<keyword evidence="4 12" id="KW-0328">Glycosyltransferase</keyword>
<evidence type="ECO:0000256" key="6">
    <source>
        <dbReference type="ARBA" id="ARBA00022692"/>
    </source>
</evidence>
<evidence type="ECO:0000256" key="5">
    <source>
        <dbReference type="ARBA" id="ARBA00022679"/>
    </source>
</evidence>
<evidence type="ECO:0000256" key="2">
    <source>
        <dbReference type="ARBA" id="ARBA00004922"/>
    </source>
</evidence>
<dbReference type="STRING" id="6248.A0A0K0EAE5"/>
<dbReference type="GO" id="GO:0052917">
    <property type="term" value="F:dol-P-Man:Man(7)GlcNAc(2)-PP-Dol alpha-1,6-mannosyltransferase activity"/>
    <property type="evidence" value="ECO:0007669"/>
    <property type="project" value="UniProtKB-EC"/>
</dbReference>
<feature type="transmembrane region" description="Helical" evidence="12">
    <location>
        <begin position="340"/>
        <end position="360"/>
    </location>
</feature>
<evidence type="ECO:0000256" key="4">
    <source>
        <dbReference type="ARBA" id="ARBA00022676"/>
    </source>
</evidence>
<feature type="transmembrane region" description="Helical" evidence="12">
    <location>
        <begin position="145"/>
        <end position="163"/>
    </location>
</feature>
<proteinExistence type="inferred from homology"/>
<feature type="transmembrane region" description="Helical" evidence="12">
    <location>
        <begin position="283"/>
        <end position="300"/>
    </location>
</feature>
<dbReference type="PANTHER" id="PTHR22760">
    <property type="entry name" value="GLYCOSYLTRANSFERASE"/>
    <property type="match status" value="1"/>
</dbReference>
<sequence>MDNIKSSEWLLFIVLFIHIILVPFTKVEESFNTNAIHDILYHKWNLSEYDHHEFPGVVPRTFFFPLIFGLILSPIISIINIFHGLKIWGLYASRMAIGGLLTISFLNFCRTVEKHLGKETAFFLRLITASQFHFIFYASRPLPNTFAFIVILYIFSLILDENYIKAIKLATFTTVVLRFDTILLFGPLFIPILIRKKVKLTTAIWTGVISLIISLLITIPLDSLFWKKLIYPEGEVIIFNIFENKSHLYGTSPFYWYFLSALPRALQTTIILIPLGIFYEKRLYHLFFSSLTFIILYSFLPHKELRFIIYTIPIFNVVGANFMARSWINKEKSIIKKFFSYGILCQLILNSILTFCMIYISSRNYAGGDALNHLQFLQRFDKNKHIKIHIDEFAAQTGISKFLHYYDKWEYNKTESIQLNNEALKDFHFIIMGDYNNDIKKKAQNTFSKTHRQYFTVEAFHKVNFIKTNKFPYYIPRIKFLDKLIVLRRKGDA</sequence>
<keyword evidence="13" id="KW-1185">Reference proteome</keyword>
<keyword evidence="8 12" id="KW-1133">Transmembrane helix</keyword>
<dbReference type="Pfam" id="PF03901">
    <property type="entry name" value="Glyco_transf_22"/>
    <property type="match status" value="1"/>
</dbReference>
<evidence type="ECO:0000313" key="14">
    <source>
        <dbReference type="WBParaSite" id="SSTP_0000647000.1"/>
    </source>
</evidence>
<feature type="transmembrane region" description="Helical" evidence="12">
    <location>
        <begin position="62"/>
        <end position="82"/>
    </location>
</feature>
<evidence type="ECO:0000256" key="8">
    <source>
        <dbReference type="ARBA" id="ARBA00022989"/>
    </source>
</evidence>
<evidence type="ECO:0000256" key="3">
    <source>
        <dbReference type="ARBA" id="ARBA00007063"/>
    </source>
</evidence>
<comment type="function">
    <text evidence="10">Mannosyltransferase that operates in the biosynthetic pathway of dolichol-linked oligosaccharides, the glycan precursors employed in protein asparagine (N)-glycosylation. The assembly of dolichol-linked oligosaccharides begins on the cytosolic side of the endoplasmic reticulum membrane and finishes in its lumen. The sequential addition of sugars to dolichol pyrophosphate produces dolichol-linked oligosaccharides containing fourteen sugars, including two GlcNAcs, nine mannoses and three glucoses. Once assembled, the oligosaccharide is transferred from the lipid to nascent proteins by oligosaccharyltransferases. In the lumen of the endoplasmic reticulum, adds the eighth mannose residue in an alpha-1,6 linkage onto Man(7)GlcNAc(2)-PP-dolichol to produce Man(8)GlcNAc(2)-PP-dolichol.</text>
</comment>
<keyword evidence="5" id="KW-0808">Transferase</keyword>
<dbReference type="AlphaFoldDB" id="A0A0K0EAE5"/>
<reference evidence="14" key="1">
    <citation type="submission" date="2015-08" db="UniProtKB">
        <authorList>
            <consortium name="WormBaseParasite"/>
        </authorList>
    </citation>
    <scope>IDENTIFICATION</scope>
</reference>
<evidence type="ECO:0000256" key="1">
    <source>
        <dbReference type="ARBA" id="ARBA00004477"/>
    </source>
</evidence>
<organism evidence="14">
    <name type="scientific">Strongyloides stercoralis</name>
    <name type="common">Threadworm</name>
    <dbReference type="NCBI Taxonomy" id="6248"/>
    <lineage>
        <taxon>Eukaryota</taxon>
        <taxon>Metazoa</taxon>
        <taxon>Ecdysozoa</taxon>
        <taxon>Nematoda</taxon>
        <taxon>Chromadorea</taxon>
        <taxon>Rhabditida</taxon>
        <taxon>Tylenchina</taxon>
        <taxon>Panagrolaimomorpha</taxon>
        <taxon>Strongyloidoidea</taxon>
        <taxon>Strongyloididae</taxon>
        <taxon>Strongyloides</taxon>
    </lineage>
</organism>
<dbReference type="UniPathway" id="UPA00378"/>
<dbReference type="WBParaSite" id="SSTP_0000647000.1">
    <property type="protein sequence ID" value="SSTP_0000647000.1"/>
    <property type="gene ID" value="SSTP_0000647000"/>
</dbReference>
<evidence type="ECO:0000256" key="11">
    <source>
        <dbReference type="ARBA" id="ARBA00048899"/>
    </source>
</evidence>
<evidence type="ECO:0000256" key="12">
    <source>
        <dbReference type="RuleBase" id="RU363075"/>
    </source>
</evidence>
<dbReference type="EC" id="2.4.1.-" evidence="12"/>
<comment type="similarity">
    <text evidence="3 12">Belongs to the glycosyltransferase 22 family.</text>
</comment>
<dbReference type="GO" id="GO:0005789">
    <property type="term" value="C:endoplasmic reticulum membrane"/>
    <property type="evidence" value="ECO:0007669"/>
    <property type="project" value="UniProtKB-SubCell"/>
</dbReference>
<name>A0A0K0EAE5_STRER</name>
<dbReference type="PANTHER" id="PTHR22760:SF1">
    <property type="entry name" value="DOL-P-MAN:MAN(7)GLCNAC(2)-PP-DOL ALPHA-1,6-MANNOSYLTRANSFERASE"/>
    <property type="match status" value="1"/>
</dbReference>
<dbReference type="GO" id="GO:0006487">
    <property type="term" value="P:protein N-linked glycosylation"/>
    <property type="evidence" value="ECO:0007669"/>
    <property type="project" value="TreeGrafter"/>
</dbReference>
<comment type="catalytic activity">
    <reaction evidence="11">
        <text>an alpha-D-Man-(1-&gt;2)-alpha-D-Man-(1-&gt;2)-alpha-D-Man-(1-&gt;3)-[alpha-D-Man-(1-&gt;2)-alpha-D-Man-(1-&gt;3)-alpha-D-Man-(1-&gt;6)]-beta-D-Man-(1-&gt;4)-beta-D-GlcNAc-(1-&gt;4)-alpha-D-GlcNAc-diphospho-di-trans,poly-cis-dolichol + a di-trans,poly-cis-dolichyl beta-D-mannosyl phosphate = an alpha-D-Man-(1-&gt;2)-alpha-D-Man-(1-&gt;2)-alpha-D-Man-(1-&gt;3)-[alpha-D-Man-(1-&gt;2)-alpha-D-Man-(1-&gt;3)-[alpha-D-Man-(1-&gt;6)]-alpha-D-Man-(1-&gt;6)]-beta-D-Man-(1-&gt;4)-beta-D-GlcNAc-(1-&gt;4)-alpha-D-GlcNAc-diphospho-di-trans,poly-cis-dolichol + a di-trans,poly-cis-dolichyl phosphate + H(+)</text>
        <dbReference type="Rhea" id="RHEA:29535"/>
        <dbReference type="Rhea" id="RHEA-COMP:19498"/>
        <dbReference type="Rhea" id="RHEA-COMP:19501"/>
        <dbReference type="Rhea" id="RHEA-COMP:19518"/>
        <dbReference type="Rhea" id="RHEA-COMP:19519"/>
        <dbReference type="ChEBI" id="CHEBI:15378"/>
        <dbReference type="ChEBI" id="CHEBI:57683"/>
        <dbReference type="ChEBI" id="CHEBI:58211"/>
        <dbReference type="ChEBI" id="CHEBI:132517"/>
        <dbReference type="ChEBI" id="CHEBI:132519"/>
        <dbReference type="EC" id="2.4.1.260"/>
    </reaction>
    <physiologicalReaction direction="left-to-right" evidence="11">
        <dbReference type="Rhea" id="RHEA:29536"/>
    </physiologicalReaction>
</comment>
<protein>
    <recommendedName>
        <fullName evidence="12">Mannosyltransferase</fullName>
        <ecNumber evidence="12">2.4.1.-</ecNumber>
    </recommendedName>
</protein>
<evidence type="ECO:0000256" key="7">
    <source>
        <dbReference type="ARBA" id="ARBA00022824"/>
    </source>
</evidence>
<dbReference type="InterPro" id="IPR005599">
    <property type="entry name" value="GPI_mannosylTrfase"/>
</dbReference>
<comment type="pathway">
    <text evidence="2">Protein modification; protein glycosylation.</text>
</comment>
<dbReference type="WBParaSite" id="TCONS_00005099.p1">
    <property type="protein sequence ID" value="TCONS_00005099.p1"/>
    <property type="gene ID" value="XLOC_003435"/>
</dbReference>
<accession>A0A0K0EAE5</accession>
<dbReference type="Proteomes" id="UP000035681">
    <property type="component" value="Unplaced"/>
</dbReference>
<comment type="subcellular location">
    <subcellularLocation>
        <location evidence="1 12">Endoplasmic reticulum membrane</location>
        <topology evidence="1 12">Multi-pass membrane protein</topology>
    </subcellularLocation>
</comment>
<keyword evidence="6 12" id="KW-0812">Transmembrane</keyword>
<feature type="transmembrane region" description="Helical" evidence="12">
    <location>
        <begin position="200"/>
        <end position="221"/>
    </location>
</feature>
<feature type="transmembrane region" description="Helical" evidence="12">
    <location>
        <begin position="6"/>
        <end position="24"/>
    </location>
</feature>
<keyword evidence="7 12" id="KW-0256">Endoplasmic reticulum</keyword>
<feature type="transmembrane region" description="Helical" evidence="12">
    <location>
        <begin position="307"/>
        <end position="328"/>
    </location>
</feature>
<evidence type="ECO:0000313" key="13">
    <source>
        <dbReference type="Proteomes" id="UP000035681"/>
    </source>
</evidence>
<feature type="transmembrane region" description="Helical" evidence="12">
    <location>
        <begin position="254"/>
        <end position="277"/>
    </location>
</feature>
<feature type="transmembrane region" description="Helical" evidence="12">
    <location>
        <begin position="175"/>
        <end position="194"/>
    </location>
</feature>
<evidence type="ECO:0000256" key="9">
    <source>
        <dbReference type="ARBA" id="ARBA00023136"/>
    </source>
</evidence>
<keyword evidence="9 12" id="KW-0472">Membrane</keyword>
<evidence type="ECO:0000256" key="10">
    <source>
        <dbReference type="ARBA" id="ARBA00044721"/>
    </source>
</evidence>